<keyword evidence="4" id="KW-1185">Reference proteome</keyword>
<dbReference type="VEuPathDB" id="AmoebaDB:NAEGRDRAFT_75118"/>
<gene>
    <name evidence="3" type="ORF">NAEGRDRAFT_75118</name>
</gene>
<feature type="domain" description="Swt1-like HEPN" evidence="2">
    <location>
        <begin position="22"/>
        <end position="148"/>
    </location>
</feature>
<dbReference type="KEGG" id="ngr:NAEGRDRAFT_75118"/>
<dbReference type="AlphaFoldDB" id="D2W176"/>
<feature type="compositionally biased region" description="Low complexity" evidence="1">
    <location>
        <begin position="189"/>
        <end position="204"/>
    </location>
</feature>
<dbReference type="InterPro" id="IPR041650">
    <property type="entry name" value="HEPN_Swt1"/>
</dbReference>
<proteinExistence type="predicted"/>
<dbReference type="EMBL" id="GG738921">
    <property type="protein sequence ID" value="EFC37180.1"/>
    <property type="molecule type" value="Genomic_DNA"/>
</dbReference>
<dbReference type="Proteomes" id="UP000006671">
    <property type="component" value="Unassembled WGS sequence"/>
</dbReference>
<organism evidence="4">
    <name type="scientific">Naegleria gruberi</name>
    <name type="common">Amoeba</name>
    <dbReference type="NCBI Taxonomy" id="5762"/>
    <lineage>
        <taxon>Eukaryota</taxon>
        <taxon>Discoba</taxon>
        <taxon>Heterolobosea</taxon>
        <taxon>Tetramitia</taxon>
        <taxon>Eutetramitia</taxon>
        <taxon>Vahlkampfiidae</taxon>
        <taxon>Naegleria</taxon>
    </lineage>
</organism>
<accession>D2W176</accession>
<evidence type="ECO:0000259" key="2">
    <source>
        <dbReference type="Pfam" id="PF18731"/>
    </source>
</evidence>
<evidence type="ECO:0000256" key="1">
    <source>
        <dbReference type="SAM" id="MobiDB-lite"/>
    </source>
</evidence>
<name>D2W176_NAEGR</name>
<feature type="region of interest" description="Disordered" evidence="1">
    <location>
        <begin position="177"/>
        <end position="225"/>
    </location>
</feature>
<protein>
    <submittedName>
        <fullName evidence="3">Predicted protein</fullName>
    </submittedName>
</protein>
<reference evidence="3 4" key="1">
    <citation type="journal article" date="2010" name="Cell">
        <title>The genome of Naegleria gruberi illuminates early eukaryotic versatility.</title>
        <authorList>
            <person name="Fritz-Laylin L.K."/>
            <person name="Prochnik S.E."/>
            <person name="Ginger M.L."/>
            <person name="Dacks J.B."/>
            <person name="Carpenter M.L."/>
            <person name="Field M.C."/>
            <person name="Kuo A."/>
            <person name="Paredez A."/>
            <person name="Chapman J."/>
            <person name="Pham J."/>
            <person name="Shu S."/>
            <person name="Neupane R."/>
            <person name="Cipriano M."/>
            <person name="Mancuso J."/>
            <person name="Tu H."/>
            <person name="Salamov A."/>
            <person name="Lindquist E."/>
            <person name="Shapiro H."/>
            <person name="Lucas S."/>
            <person name="Grigoriev I.V."/>
            <person name="Cande W.Z."/>
            <person name="Fulton C."/>
            <person name="Rokhsar D.S."/>
            <person name="Dawson S.C."/>
        </authorList>
    </citation>
    <scope>NUCLEOTIDE SEQUENCE [LARGE SCALE GENOMIC DNA]</scope>
    <source>
        <strain evidence="3 4">NEG-M</strain>
    </source>
</reference>
<evidence type="ECO:0000313" key="4">
    <source>
        <dbReference type="Proteomes" id="UP000006671"/>
    </source>
</evidence>
<feature type="compositionally biased region" description="Basic and acidic residues" evidence="1">
    <location>
        <begin position="177"/>
        <end position="186"/>
    </location>
</feature>
<dbReference type="GeneID" id="8856692"/>
<evidence type="ECO:0000313" key="3">
    <source>
        <dbReference type="EMBL" id="EFC37180.1"/>
    </source>
</evidence>
<dbReference type="Pfam" id="PF18731">
    <property type="entry name" value="HEPN_Swt1"/>
    <property type="match status" value="1"/>
</dbReference>
<feature type="compositionally biased region" description="Acidic residues" evidence="1">
    <location>
        <begin position="208"/>
        <end position="218"/>
    </location>
</feature>
<dbReference type="InParanoid" id="D2W176"/>
<dbReference type="OrthoDB" id="10670224at2759"/>
<sequence length="248" mass="28637">MGKHDKKDETLDQQKYFNRIYEPLVKTALSEEYGEGWKEIVEKAASNQDQGGDYMSATTFGRGSSSSAPRFNVNLSASSAWDTQNIIGVIQRHWNDAFAAGNRWLTNTDRNLLFEARNCRNKWAHQNHFTLRDTYRYIDSIQRLLELIPEKSHEWEEVDKMRNYVLLYLANEVKRESKKKQEEKHAKSSKPSSSSSSKNVSHSSPEYHEEEQEEEEEYYNSNISYNSSLFQSTATTTAIDSPPESSTP</sequence>
<dbReference type="RefSeq" id="XP_002669924.1">
    <property type="nucleotide sequence ID" value="XM_002669878.1"/>
</dbReference>